<dbReference type="Pfam" id="PF00270">
    <property type="entry name" value="DEAD"/>
    <property type="match status" value="2"/>
</dbReference>
<evidence type="ECO:0000259" key="14">
    <source>
        <dbReference type="PROSITE" id="PS51195"/>
    </source>
</evidence>
<evidence type="ECO:0000256" key="2">
    <source>
        <dbReference type="ARBA" id="ARBA00022552"/>
    </source>
</evidence>
<protein>
    <recommendedName>
        <fullName evidence="10">ATP-dependent RNA helicase</fullName>
        <ecNumber evidence="10">3.6.4.13</ecNumber>
    </recommendedName>
</protein>
<comment type="function">
    <text evidence="10">RNA helicase.</text>
</comment>
<keyword evidence="2" id="KW-0698">rRNA processing</keyword>
<feature type="compositionally biased region" description="Basic and acidic residues" evidence="11">
    <location>
        <begin position="1"/>
        <end position="26"/>
    </location>
</feature>
<dbReference type="InterPro" id="IPR000629">
    <property type="entry name" value="RNA-helicase_DEAD-box_CS"/>
</dbReference>
<dbReference type="HOGENOM" id="CLU_003041_15_2_1"/>
<dbReference type="SMART" id="SM00490">
    <property type="entry name" value="HELICc"/>
    <property type="match status" value="1"/>
</dbReference>
<dbReference type="InParanoid" id="B8M3J9"/>
<dbReference type="PhylomeDB" id="B8M3J9"/>
<name>B8M3J9_TALSN</name>
<feature type="compositionally biased region" description="Basic and acidic residues" evidence="11">
    <location>
        <begin position="82"/>
        <end position="96"/>
    </location>
</feature>
<dbReference type="GO" id="GO:0016787">
    <property type="term" value="F:hydrolase activity"/>
    <property type="evidence" value="ECO:0007669"/>
    <property type="project" value="UniProtKB-KW"/>
</dbReference>
<feature type="domain" description="Helicase ATP-binding" evidence="12">
    <location>
        <begin position="287"/>
        <end position="529"/>
    </location>
</feature>
<dbReference type="PROSITE" id="PS51194">
    <property type="entry name" value="HELICASE_CTER"/>
    <property type="match status" value="1"/>
</dbReference>
<dbReference type="InterPro" id="IPR014014">
    <property type="entry name" value="RNA_helicase_DEAD_Q_motif"/>
</dbReference>
<keyword evidence="4 10" id="KW-0378">Hydrolase</keyword>
<evidence type="ECO:0000259" key="12">
    <source>
        <dbReference type="PROSITE" id="PS51192"/>
    </source>
</evidence>
<comment type="similarity">
    <text evidence="10">Belongs to the DEAD box helicase family.</text>
</comment>
<feature type="compositionally biased region" description="Acidic residues" evidence="11">
    <location>
        <begin position="58"/>
        <end position="71"/>
    </location>
</feature>
<dbReference type="InterPro" id="IPR027417">
    <property type="entry name" value="P-loop_NTPase"/>
</dbReference>
<dbReference type="RefSeq" id="XP_002479334.1">
    <property type="nucleotide sequence ID" value="XM_002479289.1"/>
</dbReference>
<dbReference type="STRING" id="441959.B8M3J9"/>
<dbReference type="GO" id="GO:0003723">
    <property type="term" value="F:RNA binding"/>
    <property type="evidence" value="ECO:0007669"/>
    <property type="project" value="UniProtKB-UniRule"/>
</dbReference>
<dbReference type="EMBL" id="EQ962653">
    <property type="protein sequence ID" value="EED22371.1"/>
    <property type="molecule type" value="Genomic_DNA"/>
</dbReference>
<dbReference type="GO" id="GO:0005730">
    <property type="term" value="C:nucleolus"/>
    <property type="evidence" value="ECO:0007669"/>
    <property type="project" value="UniProtKB-SubCell"/>
</dbReference>
<feature type="short sequence motif" description="Q motif" evidence="9">
    <location>
        <begin position="251"/>
        <end position="279"/>
    </location>
</feature>
<dbReference type="GO" id="GO:0005524">
    <property type="term" value="F:ATP binding"/>
    <property type="evidence" value="ECO:0007669"/>
    <property type="project" value="UniProtKB-UniRule"/>
</dbReference>
<feature type="compositionally biased region" description="Acidic residues" evidence="11">
    <location>
        <begin position="622"/>
        <end position="654"/>
    </location>
</feature>
<dbReference type="eggNOG" id="KOG0350">
    <property type="taxonomic scope" value="Eukaryota"/>
</dbReference>
<evidence type="ECO:0000259" key="13">
    <source>
        <dbReference type="PROSITE" id="PS51194"/>
    </source>
</evidence>
<dbReference type="InterPro" id="IPR014001">
    <property type="entry name" value="Helicase_ATP-bd"/>
</dbReference>
<dbReference type="Gene3D" id="3.40.50.300">
    <property type="entry name" value="P-loop containing nucleotide triphosphate hydrolases"/>
    <property type="match status" value="2"/>
</dbReference>
<reference evidence="16" key="1">
    <citation type="journal article" date="2015" name="Genome Announc.">
        <title>Genome sequence of the AIDS-associated pathogen Penicillium marneffei (ATCC18224) and its near taxonomic relative Talaromyces stipitatus (ATCC10500).</title>
        <authorList>
            <person name="Nierman W.C."/>
            <person name="Fedorova-Abrams N.D."/>
            <person name="Andrianopoulos A."/>
        </authorList>
    </citation>
    <scope>NUCLEOTIDE SEQUENCE [LARGE SCALE GENOMIC DNA]</scope>
    <source>
        <strain evidence="16">ATCC 10500 / CBS 375.48 / QM 6759 / NRRL 1006</strain>
    </source>
</reference>
<evidence type="ECO:0000256" key="3">
    <source>
        <dbReference type="ARBA" id="ARBA00022741"/>
    </source>
</evidence>
<feature type="region of interest" description="Disordered" evidence="11">
    <location>
        <begin position="1"/>
        <end position="170"/>
    </location>
</feature>
<dbReference type="GeneID" id="8105931"/>
<feature type="compositionally biased region" description="Low complexity" evidence="11">
    <location>
        <begin position="655"/>
        <end position="664"/>
    </location>
</feature>
<dbReference type="PANTHER" id="PTHR24031">
    <property type="entry name" value="RNA HELICASE"/>
    <property type="match status" value="1"/>
</dbReference>
<evidence type="ECO:0000256" key="4">
    <source>
        <dbReference type="ARBA" id="ARBA00022801"/>
    </source>
</evidence>
<accession>B8M3J9</accession>
<dbReference type="VEuPathDB" id="FungiDB:TSTA_096200"/>
<dbReference type="OrthoDB" id="3370at2759"/>
<dbReference type="InterPro" id="IPR001650">
    <property type="entry name" value="Helicase_C-like"/>
</dbReference>
<dbReference type="SUPFAM" id="SSF52540">
    <property type="entry name" value="P-loop containing nucleoside triphosphate hydrolases"/>
    <property type="match status" value="1"/>
</dbReference>
<evidence type="ECO:0000313" key="15">
    <source>
        <dbReference type="EMBL" id="EED22371.1"/>
    </source>
</evidence>
<dbReference type="OMA" id="HLEWLVI"/>
<dbReference type="PROSITE" id="PS51192">
    <property type="entry name" value="HELICASE_ATP_BIND_1"/>
    <property type="match status" value="1"/>
</dbReference>
<dbReference type="CDD" id="cd18787">
    <property type="entry name" value="SF2_C_DEAD"/>
    <property type="match status" value="1"/>
</dbReference>
<evidence type="ECO:0000313" key="16">
    <source>
        <dbReference type="Proteomes" id="UP000001745"/>
    </source>
</evidence>
<evidence type="ECO:0000256" key="1">
    <source>
        <dbReference type="ARBA" id="ARBA00004604"/>
    </source>
</evidence>
<dbReference type="InterPro" id="IPR011545">
    <property type="entry name" value="DEAD/DEAH_box_helicase_dom"/>
</dbReference>
<proteinExistence type="inferred from homology"/>
<keyword evidence="3 10" id="KW-0547">Nucleotide-binding</keyword>
<comment type="catalytic activity">
    <reaction evidence="8 10">
        <text>ATP + H2O = ADP + phosphate + H(+)</text>
        <dbReference type="Rhea" id="RHEA:13065"/>
        <dbReference type="ChEBI" id="CHEBI:15377"/>
        <dbReference type="ChEBI" id="CHEBI:15378"/>
        <dbReference type="ChEBI" id="CHEBI:30616"/>
        <dbReference type="ChEBI" id="CHEBI:43474"/>
        <dbReference type="ChEBI" id="CHEBI:456216"/>
        <dbReference type="EC" id="3.6.4.13"/>
    </reaction>
</comment>
<sequence>MAGDKEKKRHGGDKEKTSRKKDRYEESLATSPVVDSLQPQKKRKRESKLEQSNRNGVEEEWYGDKEFEDVQSESQASAKGGVSRDRKGQKSRDDGSKGSIDTEPPRSSSRSDEKAPDLRFGDRTLKKTKKRKNEDQSEANGAQDPPSKVKKRKHEQVSTPRDEDERHDLKHAKLLKKFEKSIKAKRPVTENVQETSAFDTGTAIVAQGLEPLPQPEPVAETSEKPTYSTMPDWITNPVTKSPYDREDGQPVKFENISLDRTVVSKLEKHGYSEATPVQATVIPLLLDEQHRHRGDLCVSASTGSGKTLSYVLPINQSLQRESVARLRALVIVPTRELVKQAREAFEACGSNLRIGTAIGSVVLKDEQQKIIRWDSVYSPEKYNADQQRTMSESDWAEFDLLKYRDEVVRAGDLAPQYIQVARPNIDVLISTPGRLVDHIRQTEGFSLRHLQWLVVDEADRLLNESFQEWVSVLMGALDKEKTANIGDSVLARIGRPIQSPYPRKVILSATLTNDITKLNSLRLENPKLVAIGSRNMDSNEERVKHEAEQFVLPPSLMEHFVPVGDGFEKPIYLMKLLLMINKSKWNSLATPAYASVVGRKSNEAAEDSSSDSDSTSSSDDTSSSDEASDSESDSDSESSDASPDESESSSDSDSETSSIASETSPVASASNTGVTSVLIFTKSTESAARLSHLLSLMNPSLESQIGTIVKSNNSSSSRKTLKDYRAGRISIIVATDRASRGIDLVGLGGVINYDMPTSLTTYVHRVGRTARAGKSGQAWTLVEHREGLWFQKVIVKSENVVRSGNGVKAVRQEKNSKAMVAEYTAALEGLEKAVKG</sequence>
<evidence type="ECO:0000256" key="11">
    <source>
        <dbReference type="SAM" id="MobiDB-lite"/>
    </source>
</evidence>
<organism evidence="15 16">
    <name type="scientific">Talaromyces stipitatus (strain ATCC 10500 / CBS 375.48 / QM 6759 / NRRL 1006)</name>
    <name type="common">Penicillium stipitatum</name>
    <dbReference type="NCBI Taxonomy" id="441959"/>
    <lineage>
        <taxon>Eukaryota</taxon>
        <taxon>Fungi</taxon>
        <taxon>Dikarya</taxon>
        <taxon>Ascomycota</taxon>
        <taxon>Pezizomycotina</taxon>
        <taxon>Eurotiomycetes</taxon>
        <taxon>Eurotiomycetidae</taxon>
        <taxon>Eurotiales</taxon>
        <taxon>Trichocomaceae</taxon>
        <taxon>Talaromyces</taxon>
        <taxon>Talaromyces sect. Talaromyces</taxon>
    </lineage>
</organism>
<comment type="domain">
    <text evidence="10">The Q motif is unique to and characteristic of the DEAD box family of RNA helicases and controls ATP binding and hydrolysis.</text>
</comment>
<dbReference type="AlphaFoldDB" id="B8M3J9"/>
<dbReference type="Proteomes" id="UP000001745">
    <property type="component" value="Unassembled WGS sequence"/>
</dbReference>
<feature type="region of interest" description="Disordered" evidence="11">
    <location>
        <begin position="601"/>
        <end position="667"/>
    </location>
</feature>
<feature type="domain" description="DEAD-box RNA helicase Q" evidence="14">
    <location>
        <begin position="251"/>
        <end position="279"/>
    </location>
</feature>
<dbReference type="PROSITE" id="PS51195">
    <property type="entry name" value="Q_MOTIF"/>
    <property type="match status" value="1"/>
</dbReference>
<dbReference type="CDD" id="cd17956">
    <property type="entry name" value="DEADc_DDX51"/>
    <property type="match status" value="1"/>
</dbReference>
<feature type="region of interest" description="Disordered" evidence="11">
    <location>
        <begin position="212"/>
        <end position="248"/>
    </location>
</feature>
<comment type="subcellular location">
    <subcellularLocation>
        <location evidence="1">Nucleus</location>
        <location evidence="1">Nucleolus</location>
    </subcellularLocation>
</comment>
<dbReference type="SMART" id="SM00487">
    <property type="entry name" value="DEXDc"/>
    <property type="match status" value="1"/>
</dbReference>
<keyword evidence="16" id="KW-1185">Reference proteome</keyword>
<feature type="domain" description="Helicase C-terminal" evidence="13">
    <location>
        <begin position="651"/>
        <end position="818"/>
    </location>
</feature>
<feature type="compositionally biased region" description="Low complexity" evidence="11">
    <location>
        <begin position="611"/>
        <end position="621"/>
    </location>
</feature>
<evidence type="ECO:0000256" key="7">
    <source>
        <dbReference type="ARBA" id="ARBA00022884"/>
    </source>
</evidence>
<evidence type="ECO:0000256" key="10">
    <source>
        <dbReference type="RuleBase" id="RU365068"/>
    </source>
</evidence>
<keyword evidence="6 10" id="KW-0067">ATP-binding</keyword>
<dbReference type="GO" id="GO:0006364">
    <property type="term" value="P:rRNA processing"/>
    <property type="evidence" value="ECO:0007669"/>
    <property type="project" value="UniProtKB-KW"/>
</dbReference>
<dbReference type="PROSITE" id="PS00039">
    <property type="entry name" value="DEAD_ATP_HELICASE"/>
    <property type="match status" value="1"/>
</dbReference>
<dbReference type="EC" id="3.6.4.13" evidence="10"/>
<feature type="compositionally biased region" description="Basic and acidic residues" evidence="11">
    <location>
        <begin position="109"/>
        <end position="125"/>
    </location>
</feature>
<evidence type="ECO:0000256" key="9">
    <source>
        <dbReference type="PROSITE-ProRule" id="PRU00552"/>
    </source>
</evidence>
<keyword evidence="5 10" id="KW-0347">Helicase</keyword>
<evidence type="ECO:0000256" key="5">
    <source>
        <dbReference type="ARBA" id="ARBA00022806"/>
    </source>
</evidence>
<dbReference type="GO" id="GO:0003724">
    <property type="term" value="F:RNA helicase activity"/>
    <property type="evidence" value="ECO:0007669"/>
    <property type="project" value="UniProtKB-EC"/>
</dbReference>
<dbReference type="Pfam" id="PF00271">
    <property type="entry name" value="Helicase_C"/>
    <property type="match status" value="1"/>
</dbReference>
<keyword evidence="7 10" id="KW-0694">RNA-binding</keyword>
<evidence type="ECO:0000256" key="6">
    <source>
        <dbReference type="ARBA" id="ARBA00022840"/>
    </source>
</evidence>
<dbReference type="FunCoup" id="B8M3J9">
    <property type="interactions" value="851"/>
</dbReference>
<evidence type="ECO:0000256" key="8">
    <source>
        <dbReference type="ARBA" id="ARBA00047984"/>
    </source>
</evidence>
<gene>
    <name evidence="15" type="ORF">TSTA_096200</name>
</gene>